<dbReference type="Gene3D" id="6.10.340.10">
    <property type="match status" value="1"/>
</dbReference>
<dbReference type="PANTHER" id="PTHR43711:SF1">
    <property type="entry name" value="HISTIDINE KINASE 1"/>
    <property type="match status" value="1"/>
</dbReference>
<keyword evidence="8" id="KW-1133">Transmembrane helix</keyword>
<dbReference type="Proteomes" id="UP000218896">
    <property type="component" value="Unassembled WGS sequence"/>
</dbReference>
<dbReference type="SMART" id="SM00304">
    <property type="entry name" value="HAMP"/>
    <property type="match status" value="1"/>
</dbReference>
<dbReference type="Gene3D" id="1.10.287.130">
    <property type="match status" value="1"/>
</dbReference>
<dbReference type="InterPro" id="IPR003660">
    <property type="entry name" value="HAMP_dom"/>
</dbReference>
<dbReference type="InterPro" id="IPR050736">
    <property type="entry name" value="Sensor_HK_Regulatory"/>
</dbReference>
<evidence type="ECO:0000256" key="3">
    <source>
        <dbReference type="ARBA" id="ARBA00012438"/>
    </source>
</evidence>
<organism evidence="11 12">
    <name type="scientific">Halovibrio salipaludis</name>
    <dbReference type="NCBI Taxonomy" id="2032626"/>
    <lineage>
        <taxon>Bacteria</taxon>
        <taxon>Pseudomonadati</taxon>
        <taxon>Pseudomonadota</taxon>
        <taxon>Gammaproteobacteria</taxon>
        <taxon>Oceanospirillales</taxon>
        <taxon>Halomonadaceae</taxon>
        <taxon>Halovibrio</taxon>
    </lineage>
</organism>
<feature type="domain" description="HAMP" evidence="10">
    <location>
        <begin position="313"/>
        <end position="366"/>
    </location>
</feature>
<evidence type="ECO:0000256" key="6">
    <source>
        <dbReference type="ARBA" id="ARBA00022777"/>
    </source>
</evidence>
<dbReference type="InterPro" id="IPR004358">
    <property type="entry name" value="Sig_transdc_His_kin-like_C"/>
</dbReference>
<evidence type="ECO:0000256" key="7">
    <source>
        <dbReference type="ARBA" id="ARBA00023012"/>
    </source>
</evidence>
<evidence type="ECO:0000313" key="12">
    <source>
        <dbReference type="Proteomes" id="UP000218896"/>
    </source>
</evidence>
<evidence type="ECO:0000256" key="4">
    <source>
        <dbReference type="ARBA" id="ARBA00022553"/>
    </source>
</evidence>
<dbReference type="EC" id="2.7.13.3" evidence="3"/>
<reference evidence="11 12" key="1">
    <citation type="submission" date="2017-08" db="EMBL/GenBank/DDBJ databases">
        <title>Halovibrio sewagensis sp. nov., isolated from wastewater of high salinity.</title>
        <authorList>
            <person name="Dong X."/>
            <person name="Zhang G."/>
        </authorList>
    </citation>
    <scope>NUCLEOTIDE SEQUENCE [LARGE SCALE GENOMIC DNA]</scope>
    <source>
        <strain evidence="11 12">YL5-2</strain>
    </source>
</reference>
<comment type="caution">
    <text evidence="11">The sequence shown here is derived from an EMBL/GenBank/DDBJ whole genome shotgun (WGS) entry which is preliminary data.</text>
</comment>
<dbReference type="CDD" id="cd06225">
    <property type="entry name" value="HAMP"/>
    <property type="match status" value="1"/>
</dbReference>
<dbReference type="InterPro" id="IPR003661">
    <property type="entry name" value="HisK_dim/P_dom"/>
</dbReference>
<dbReference type="FunFam" id="3.30.565.10:FF:000006">
    <property type="entry name" value="Sensor histidine kinase WalK"/>
    <property type="match status" value="1"/>
</dbReference>
<accession>A0A2A2F7A4</accession>
<dbReference type="InterPro" id="IPR005467">
    <property type="entry name" value="His_kinase_dom"/>
</dbReference>
<dbReference type="Pfam" id="PF00512">
    <property type="entry name" value="HisKA"/>
    <property type="match status" value="1"/>
</dbReference>
<keyword evidence="6 11" id="KW-0418">Kinase</keyword>
<comment type="catalytic activity">
    <reaction evidence="1">
        <text>ATP + protein L-histidine = ADP + protein N-phospho-L-histidine.</text>
        <dbReference type="EC" id="2.7.13.3"/>
    </reaction>
</comment>
<evidence type="ECO:0000256" key="8">
    <source>
        <dbReference type="SAM" id="Phobius"/>
    </source>
</evidence>
<dbReference type="InterPro" id="IPR003594">
    <property type="entry name" value="HATPase_dom"/>
</dbReference>
<dbReference type="GO" id="GO:0005886">
    <property type="term" value="C:plasma membrane"/>
    <property type="evidence" value="ECO:0007669"/>
    <property type="project" value="UniProtKB-ARBA"/>
</dbReference>
<evidence type="ECO:0000256" key="1">
    <source>
        <dbReference type="ARBA" id="ARBA00000085"/>
    </source>
</evidence>
<dbReference type="SMART" id="SM00387">
    <property type="entry name" value="HATPase_c"/>
    <property type="match status" value="1"/>
</dbReference>
<dbReference type="GO" id="GO:0000155">
    <property type="term" value="F:phosphorelay sensor kinase activity"/>
    <property type="evidence" value="ECO:0007669"/>
    <property type="project" value="InterPro"/>
</dbReference>
<keyword evidence="4" id="KW-0597">Phosphoprotein</keyword>
<name>A0A2A2F7A4_9GAMM</name>
<protein>
    <recommendedName>
        <fullName evidence="3">histidine kinase</fullName>
        <ecNumber evidence="3">2.7.13.3</ecNumber>
    </recommendedName>
</protein>
<dbReference type="PROSITE" id="PS50885">
    <property type="entry name" value="HAMP"/>
    <property type="match status" value="1"/>
</dbReference>
<dbReference type="SMART" id="SM00388">
    <property type="entry name" value="HisKA"/>
    <property type="match status" value="1"/>
</dbReference>
<dbReference type="Pfam" id="PF02518">
    <property type="entry name" value="HATPase_c"/>
    <property type="match status" value="1"/>
</dbReference>
<gene>
    <name evidence="11" type="ORF">CK501_08985</name>
</gene>
<evidence type="ECO:0000259" key="9">
    <source>
        <dbReference type="PROSITE" id="PS50109"/>
    </source>
</evidence>
<evidence type="ECO:0000313" key="11">
    <source>
        <dbReference type="EMBL" id="PAU80557.1"/>
    </source>
</evidence>
<keyword evidence="8" id="KW-0812">Transmembrane</keyword>
<dbReference type="Gene3D" id="3.30.565.10">
    <property type="entry name" value="Histidine kinase-like ATPase, C-terminal domain"/>
    <property type="match status" value="1"/>
</dbReference>
<dbReference type="Gene3D" id="3.30.450.20">
    <property type="entry name" value="PAS domain"/>
    <property type="match status" value="1"/>
</dbReference>
<dbReference type="EMBL" id="NSKD01000003">
    <property type="protein sequence ID" value="PAU80557.1"/>
    <property type="molecule type" value="Genomic_DNA"/>
</dbReference>
<comment type="subcellular location">
    <subcellularLocation>
        <location evidence="2">Membrane</location>
    </subcellularLocation>
</comment>
<keyword evidence="12" id="KW-1185">Reference proteome</keyword>
<evidence type="ECO:0000256" key="5">
    <source>
        <dbReference type="ARBA" id="ARBA00022679"/>
    </source>
</evidence>
<dbReference type="SUPFAM" id="SSF47384">
    <property type="entry name" value="Homodimeric domain of signal transducing histidine kinase"/>
    <property type="match status" value="1"/>
</dbReference>
<proteinExistence type="predicted"/>
<evidence type="ECO:0000259" key="10">
    <source>
        <dbReference type="PROSITE" id="PS50885"/>
    </source>
</evidence>
<feature type="domain" description="Histidine kinase" evidence="9">
    <location>
        <begin position="374"/>
        <end position="591"/>
    </location>
</feature>
<keyword evidence="8" id="KW-0472">Membrane</keyword>
<dbReference type="PANTHER" id="PTHR43711">
    <property type="entry name" value="TWO-COMPONENT HISTIDINE KINASE"/>
    <property type="match status" value="1"/>
</dbReference>
<dbReference type="InterPro" id="IPR036097">
    <property type="entry name" value="HisK_dim/P_sf"/>
</dbReference>
<dbReference type="AlphaFoldDB" id="A0A2A2F7A4"/>
<keyword evidence="5" id="KW-0808">Transferase</keyword>
<sequence length="596" mass="65732">MVAQTMNSLRNRVIAIVTLTSLLTVLAITITAYQSLGEDQRKLIVQKEKLKTERLTEKVSQNIRQRVMVLSVARPLLTRNGQLLEPEALESVIREQDYLNRAFPGGILVFDAQDTAIAENTYVSGRIGTNYADRDHFKRLHSTGDPVISEPIMGRTTEVPLLSFLVPIHHEGRMIGSIGGIIKLGDESILPPRAGRDDSPDSTLSLILDRQHRLFIESPDSKPGNELQPLPPAGEDSLVDAILEKGSQTRVIDYQGEQYLLATDSVDRLNWVFARAAPYDQAMAPLIASLNHFLFISAGVTLLLLVIAWLAARSLTRPLTRATRTINAMAEAPESSKALPEKGPREIRELSIAFNRLSHERHQLDELKNDFISSVSHELRTPLTSIEGSLKMMVAGVSGELPDKALSMARIALRNSEQLNGLIRDLLDFNKLLAGKREFRIESCSVDESVHNAIEGNQSMARMYQVHLVPNAPTGLYVNADPQALRQVLDNLISNAIKHSPKGGEVKVDARKEAPEKACITVRDQGNGVPDWFRNRIFERFAQADGGTTRATSGTGLGLAISQELIQGMDGDIGFYNEQGAHFWITLPLSSLIGSQ</sequence>
<dbReference type="CDD" id="cd12914">
    <property type="entry name" value="PDC1_DGC_like"/>
    <property type="match status" value="1"/>
</dbReference>
<dbReference type="PRINTS" id="PR00344">
    <property type="entry name" value="BCTRLSENSOR"/>
</dbReference>
<dbReference type="PROSITE" id="PS50109">
    <property type="entry name" value="HIS_KIN"/>
    <property type="match status" value="1"/>
</dbReference>
<dbReference type="InterPro" id="IPR036890">
    <property type="entry name" value="HATPase_C_sf"/>
</dbReference>
<dbReference type="Pfam" id="PF00672">
    <property type="entry name" value="HAMP"/>
    <property type="match status" value="1"/>
</dbReference>
<dbReference type="SUPFAM" id="SSF55874">
    <property type="entry name" value="ATPase domain of HSP90 chaperone/DNA topoisomerase II/histidine kinase"/>
    <property type="match status" value="1"/>
</dbReference>
<dbReference type="CDD" id="cd00082">
    <property type="entry name" value="HisKA"/>
    <property type="match status" value="1"/>
</dbReference>
<evidence type="ECO:0000256" key="2">
    <source>
        <dbReference type="ARBA" id="ARBA00004370"/>
    </source>
</evidence>
<feature type="transmembrane region" description="Helical" evidence="8">
    <location>
        <begin position="293"/>
        <end position="312"/>
    </location>
</feature>
<keyword evidence="7" id="KW-0902">Two-component regulatory system</keyword>